<comment type="catalytic activity">
    <reaction evidence="1">
        <text>S-ubiquitinyl-[E2 ubiquitin-conjugating enzyme]-L-cysteine + [acceptor protein]-L-lysine = [E2 ubiquitin-conjugating enzyme]-L-cysteine + N(6)-ubiquitinyl-[acceptor protein]-L-lysine.</text>
        <dbReference type="EC" id="2.3.2.27"/>
    </reaction>
</comment>
<dbReference type="GO" id="GO:0016020">
    <property type="term" value="C:membrane"/>
    <property type="evidence" value="ECO:0007669"/>
    <property type="project" value="UniProtKB-SubCell"/>
</dbReference>
<evidence type="ECO:0000256" key="10">
    <source>
        <dbReference type="SAM" id="Phobius"/>
    </source>
</evidence>
<keyword evidence="8 10" id="KW-1133">Transmembrane helix</keyword>
<gene>
    <name evidence="11" type="ORF">T459_33538</name>
</gene>
<evidence type="ECO:0000256" key="5">
    <source>
        <dbReference type="ARBA" id="ARBA00022679"/>
    </source>
</evidence>
<keyword evidence="9 10" id="KW-0472">Membrane</keyword>
<organism evidence="11 12">
    <name type="scientific">Capsicum annuum</name>
    <name type="common">Capsicum pepper</name>
    <dbReference type="NCBI Taxonomy" id="4072"/>
    <lineage>
        <taxon>Eukaryota</taxon>
        <taxon>Viridiplantae</taxon>
        <taxon>Streptophyta</taxon>
        <taxon>Embryophyta</taxon>
        <taxon>Tracheophyta</taxon>
        <taxon>Spermatophyta</taxon>
        <taxon>Magnoliopsida</taxon>
        <taxon>eudicotyledons</taxon>
        <taxon>Gunneridae</taxon>
        <taxon>Pentapetalae</taxon>
        <taxon>asterids</taxon>
        <taxon>lamiids</taxon>
        <taxon>Solanales</taxon>
        <taxon>Solanaceae</taxon>
        <taxon>Solanoideae</taxon>
        <taxon>Capsiceae</taxon>
        <taxon>Capsicum</taxon>
    </lineage>
</organism>
<evidence type="ECO:0000313" key="12">
    <source>
        <dbReference type="Proteomes" id="UP000222542"/>
    </source>
</evidence>
<proteinExistence type="predicted"/>
<dbReference type="STRING" id="4072.A0A2G2XYS0"/>
<evidence type="ECO:0000256" key="7">
    <source>
        <dbReference type="ARBA" id="ARBA00022786"/>
    </source>
</evidence>
<evidence type="ECO:0000256" key="3">
    <source>
        <dbReference type="ARBA" id="ARBA00004906"/>
    </source>
</evidence>
<evidence type="ECO:0000256" key="6">
    <source>
        <dbReference type="ARBA" id="ARBA00022692"/>
    </source>
</evidence>
<evidence type="ECO:0000256" key="8">
    <source>
        <dbReference type="ARBA" id="ARBA00022989"/>
    </source>
</evidence>
<protein>
    <recommendedName>
        <fullName evidence="4">RING-type E3 ubiquitin transferase</fullName>
        <ecNumber evidence="4">2.3.2.27</ecNumber>
    </recommendedName>
</protein>
<dbReference type="EC" id="2.3.2.27" evidence="4"/>
<feature type="transmembrane region" description="Helical" evidence="10">
    <location>
        <begin position="58"/>
        <end position="77"/>
    </location>
</feature>
<comment type="subcellular location">
    <subcellularLocation>
        <location evidence="2">Membrane</location>
        <topology evidence="2">Multi-pass membrane protein</topology>
    </subcellularLocation>
</comment>
<reference evidence="11 12" key="2">
    <citation type="journal article" date="2017" name="Genome Biol.">
        <title>New reference genome sequences of hot pepper reveal the massive evolution of plant disease-resistance genes by retroduplication.</title>
        <authorList>
            <person name="Kim S."/>
            <person name="Park J."/>
            <person name="Yeom S.I."/>
            <person name="Kim Y.M."/>
            <person name="Seo E."/>
            <person name="Kim K.T."/>
            <person name="Kim M.S."/>
            <person name="Lee J.M."/>
            <person name="Cheong K."/>
            <person name="Shin H.S."/>
            <person name="Kim S.B."/>
            <person name="Han K."/>
            <person name="Lee J."/>
            <person name="Park M."/>
            <person name="Lee H.A."/>
            <person name="Lee H.Y."/>
            <person name="Lee Y."/>
            <person name="Oh S."/>
            <person name="Lee J.H."/>
            <person name="Choi E."/>
            <person name="Choi E."/>
            <person name="Lee S.E."/>
            <person name="Jeon J."/>
            <person name="Kim H."/>
            <person name="Choi G."/>
            <person name="Song H."/>
            <person name="Lee J."/>
            <person name="Lee S.C."/>
            <person name="Kwon J.K."/>
            <person name="Lee H.Y."/>
            <person name="Koo N."/>
            <person name="Hong Y."/>
            <person name="Kim R.W."/>
            <person name="Kang W.H."/>
            <person name="Huh J.H."/>
            <person name="Kang B.C."/>
            <person name="Yang T.J."/>
            <person name="Lee Y.H."/>
            <person name="Bennetzen J.L."/>
            <person name="Choi D."/>
        </authorList>
    </citation>
    <scope>NUCLEOTIDE SEQUENCE [LARGE SCALE GENOMIC DNA]</scope>
    <source>
        <strain evidence="12">cv. CM334</strain>
    </source>
</reference>
<reference evidence="11 12" key="1">
    <citation type="journal article" date="2014" name="Nat. Genet.">
        <title>Genome sequence of the hot pepper provides insights into the evolution of pungency in Capsicum species.</title>
        <authorList>
            <person name="Kim S."/>
            <person name="Park M."/>
            <person name="Yeom S.I."/>
            <person name="Kim Y.M."/>
            <person name="Lee J.M."/>
            <person name="Lee H.A."/>
            <person name="Seo E."/>
            <person name="Choi J."/>
            <person name="Cheong K."/>
            <person name="Kim K.T."/>
            <person name="Jung K."/>
            <person name="Lee G.W."/>
            <person name="Oh S.K."/>
            <person name="Bae C."/>
            <person name="Kim S.B."/>
            <person name="Lee H.Y."/>
            <person name="Kim S.Y."/>
            <person name="Kim M.S."/>
            <person name="Kang B.C."/>
            <person name="Jo Y.D."/>
            <person name="Yang H.B."/>
            <person name="Jeong H.J."/>
            <person name="Kang W.H."/>
            <person name="Kwon J.K."/>
            <person name="Shin C."/>
            <person name="Lim J.Y."/>
            <person name="Park J.H."/>
            <person name="Huh J.H."/>
            <person name="Kim J.S."/>
            <person name="Kim B.D."/>
            <person name="Cohen O."/>
            <person name="Paran I."/>
            <person name="Suh M.C."/>
            <person name="Lee S.B."/>
            <person name="Kim Y.K."/>
            <person name="Shin Y."/>
            <person name="Noh S.J."/>
            <person name="Park J."/>
            <person name="Seo Y.S."/>
            <person name="Kwon S.Y."/>
            <person name="Kim H.A."/>
            <person name="Park J.M."/>
            <person name="Kim H.J."/>
            <person name="Choi S.B."/>
            <person name="Bosland P.W."/>
            <person name="Reeves G."/>
            <person name="Jo S.H."/>
            <person name="Lee B.W."/>
            <person name="Cho H.T."/>
            <person name="Choi H.S."/>
            <person name="Lee M.S."/>
            <person name="Yu Y."/>
            <person name="Do Choi Y."/>
            <person name="Park B.S."/>
            <person name="van Deynze A."/>
            <person name="Ashrafi H."/>
            <person name="Hill T."/>
            <person name="Kim W.T."/>
            <person name="Pai H.S."/>
            <person name="Ahn H.K."/>
            <person name="Yeam I."/>
            <person name="Giovannoni J.J."/>
            <person name="Rose J.K."/>
            <person name="Sorensen I."/>
            <person name="Lee S.J."/>
            <person name="Kim R.W."/>
            <person name="Choi I.Y."/>
            <person name="Choi B.S."/>
            <person name="Lim J.S."/>
            <person name="Lee Y.H."/>
            <person name="Choi D."/>
        </authorList>
    </citation>
    <scope>NUCLEOTIDE SEQUENCE [LARGE SCALE GENOMIC DNA]</scope>
    <source>
        <strain evidence="12">cv. CM334</strain>
    </source>
</reference>
<dbReference type="Gramene" id="PHT62643">
    <property type="protein sequence ID" value="PHT62643"/>
    <property type="gene ID" value="T459_33538"/>
</dbReference>
<dbReference type="PANTHER" id="PTHR13145:SF0">
    <property type="entry name" value="E3 UBIQUITIN-PROTEIN LIGASE MARCHF6"/>
    <property type="match status" value="1"/>
</dbReference>
<evidence type="ECO:0000256" key="9">
    <source>
        <dbReference type="ARBA" id="ARBA00023136"/>
    </source>
</evidence>
<keyword evidence="6 10" id="KW-0812">Transmembrane</keyword>
<comment type="caution">
    <text evidence="11">The sequence shown here is derived from an EMBL/GenBank/DDBJ whole genome shotgun (WGS) entry which is preliminary data.</text>
</comment>
<sequence>MQSIHLHRRLHLLPLRYPCACSGSILITVTLANSRSFREAHRLFLNNLSTTIILTDRLHGFLLSASIVFIFLGATSLRDYFRHLLELGGQEADGEDDGDRNAAAL</sequence>
<evidence type="ECO:0000256" key="1">
    <source>
        <dbReference type="ARBA" id="ARBA00000900"/>
    </source>
</evidence>
<evidence type="ECO:0000256" key="4">
    <source>
        <dbReference type="ARBA" id="ARBA00012483"/>
    </source>
</evidence>
<dbReference type="GO" id="GO:0061630">
    <property type="term" value="F:ubiquitin protein ligase activity"/>
    <property type="evidence" value="ECO:0007669"/>
    <property type="project" value="UniProtKB-EC"/>
</dbReference>
<comment type="pathway">
    <text evidence="3">Protein modification; protein ubiquitination.</text>
</comment>
<name>A0A2G2XYS0_CAPAN</name>
<keyword evidence="12" id="KW-1185">Reference proteome</keyword>
<keyword evidence="7" id="KW-0833">Ubl conjugation pathway</keyword>
<evidence type="ECO:0000313" key="11">
    <source>
        <dbReference type="EMBL" id="PHT62643.1"/>
    </source>
</evidence>
<evidence type="ECO:0000256" key="2">
    <source>
        <dbReference type="ARBA" id="ARBA00004141"/>
    </source>
</evidence>
<keyword evidence="5" id="KW-0808">Transferase</keyword>
<dbReference type="AlphaFoldDB" id="A0A2G2XYS0"/>
<dbReference type="Proteomes" id="UP000222542">
    <property type="component" value="Unassembled WGS sequence"/>
</dbReference>
<accession>A0A2G2XYS0</accession>
<dbReference type="EMBL" id="AYRZ02000069">
    <property type="protein sequence ID" value="PHT62643.1"/>
    <property type="molecule type" value="Genomic_DNA"/>
</dbReference>
<dbReference type="PANTHER" id="PTHR13145">
    <property type="entry name" value="SSM4 PROTEIN"/>
    <property type="match status" value="1"/>
</dbReference>